<evidence type="ECO:0000256" key="1">
    <source>
        <dbReference type="ARBA" id="ARBA00022691"/>
    </source>
</evidence>
<dbReference type="InterPro" id="IPR007197">
    <property type="entry name" value="rSAM"/>
</dbReference>
<dbReference type="GO" id="GO:0003824">
    <property type="term" value="F:catalytic activity"/>
    <property type="evidence" value="ECO:0007669"/>
    <property type="project" value="InterPro"/>
</dbReference>
<keyword evidence="7" id="KW-1185">Reference proteome</keyword>
<accession>A0A2Z2K7T3</accession>
<evidence type="ECO:0000256" key="3">
    <source>
        <dbReference type="ARBA" id="ARBA00023004"/>
    </source>
</evidence>
<dbReference type="KEGG" id="pdh:B9T62_10490"/>
<dbReference type="GO" id="GO:0051536">
    <property type="term" value="F:iron-sulfur cluster binding"/>
    <property type="evidence" value="ECO:0007669"/>
    <property type="project" value="UniProtKB-KW"/>
</dbReference>
<evidence type="ECO:0000313" key="7">
    <source>
        <dbReference type="Proteomes" id="UP000249890"/>
    </source>
</evidence>
<dbReference type="PANTHER" id="PTHR43524:SF1">
    <property type="entry name" value="RADICAL SAM SUPERFAMILY PROTEIN"/>
    <property type="match status" value="1"/>
</dbReference>
<gene>
    <name evidence="6" type="ORF">B9T62_10490</name>
</gene>
<proteinExistence type="predicted"/>
<dbReference type="Pfam" id="PF04055">
    <property type="entry name" value="Radical_SAM"/>
    <property type="match status" value="1"/>
</dbReference>
<sequence>MTPKLDLAQYLNNGVERIIRDALKATLKAPRESVFLVRYAVAAAKAKKRRAELAAQNEHIPPFLIASITSRCNLWCAGCYAHHEHACADAPARGELHETEWERIFTEASELGVSFILLAGGEPLIRRDVLEQASAHRDILFPVFTNATMLDGTYLSLFDSARNLVPVLSIEGDRSMTDARRGSGVYQRLTEVMEALQSKSILYGVSVTVTVENLAYVTGDQFLTQLQQSGCRVVIYVEYVPVDPGTQDLAPTHAERAYLAQRLTALRSGDAGMVMISFPGDELASGGCLAAGRGFFHINAHGGVEPCPFSPYSDTSLREGTLRDALHSPLFAKLSSGELLQHHTGGCVLFEQQEMVRRLL</sequence>
<dbReference type="RefSeq" id="WP_087915190.1">
    <property type="nucleotide sequence ID" value="NZ_CP021780.1"/>
</dbReference>
<keyword evidence="3" id="KW-0408">Iron</keyword>
<dbReference type="GO" id="GO:0046872">
    <property type="term" value="F:metal ion binding"/>
    <property type="evidence" value="ECO:0007669"/>
    <property type="project" value="UniProtKB-KW"/>
</dbReference>
<keyword evidence="2" id="KW-0479">Metal-binding</keyword>
<keyword evidence="4" id="KW-0411">Iron-sulfur</keyword>
<dbReference type="InterPro" id="IPR013785">
    <property type="entry name" value="Aldolase_TIM"/>
</dbReference>
<evidence type="ECO:0000256" key="4">
    <source>
        <dbReference type="ARBA" id="ARBA00023014"/>
    </source>
</evidence>
<dbReference type="InterPro" id="IPR058240">
    <property type="entry name" value="rSAM_sf"/>
</dbReference>
<dbReference type="SUPFAM" id="SSF102114">
    <property type="entry name" value="Radical SAM enzymes"/>
    <property type="match status" value="1"/>
</dbReference>
<dbReference type="AlphaFoldDB" id="A0A2Z2K7T3"/>
<dbReference type="PANTHER" id="PTHR43524">
    <property type="entry name" value="RADICAL SAM SUPERFAMILY PROTEIN"/>
    <property type="match status" value="1"/>
</dbReference>
<reference evidence="6 7" key="1">
    <citation type="submission" date="2017-06" db="EMBL/GenBank/DDBJ databases">
        <title>Complete genome sequence of Paenibacillus donghaensis KCTC 13049T isolated from East Sea sediment, South Korea.</title>
        <authorList>
            <person name="Jung B.K."/>
            <person name="Hong S.-J."/>
            <person name="Shin J.-H."/>
        </authorList>
    </citation>
    <scope>NUCLEOTIDE SEQUENCE [LARGE SCALE GENOMIC DNA]</scope>
    <source>
        <strain evidence="6 7">KCTC 13049</strain>
    </source>
</reference>
<organism evidence="6 7">
    <name type="scientific">Paenibacillus donghaensis</name>
    <dbReference type="NCBI Taxonomy" id="414771"/>
    <lineage>
        <taxon>Bacteria</taxon>
        <taxon>Bacillati</taxon>
        <taxon>Bacillota</taxon>
        <taxon>Bacilli</taxon>
        <taxon>Bacillales</taxon>
        <taxon>Paenibacillaceae</taxon>
        <taxon>Paenibacillus</taxon>
    </lineage>
</organism>
<feature type="domain" description="Radical SAM core" evidence="5">
    <location>
        <begin position="67"/>
        <end position="206"/>
    </location>
</feature>
<evidence type="ECO:0000313" key="6">
    <source>
        <dbReference type="EMBL" id="ASA21177.1"/>
    </source>
</evidence>
<dbReference type="EMBL" id="CP021780">
    <property type="protein sequence ID" value="ASA21177.1"/>
    <property type="molecule type" value="Genomic_DNA"/>
</dbReference>
<keyword evidence="1" id="KW-0949">S-adenosyl-L-methionine</keyword>
<protein>
    <submittedName>
        <fullName evidence="6">Radical SAM protein</fullName>
    </submittedName>
</protein>
<dbReference type="CDD" id="cd01335">
    <property type="entry name" value="Radical_SAM"/>
    <property type="match status" value="1"/>
</dbReference>
<dbReference type="Proteomes" id="UP000249890">
    <property type="component" value="Chromosome"/>
</dbReference>
<name>A0A2Z2K7T3_9BACL</name>
<dbReference type="CDD" id="cd21128">
    <property type="entry name" value="SPASM_rSAM"/>
    <property type="match status" value="1"/>
</dbReference>
<dbReference type="Gene3D" id="3.20.20.70">
    <property type="entry name" value="Aldolase class I"/>
    <property type="match status" value="1"/>
</dbReference>
<dbReference type="OrthoDB" id="9782387at2"/>
<evidence type="ECO:0000259" key="5">
    <source>
        <dbReference type="Pfam" id="PF04055"/>
    </source>
</evidence>
<dbReference type="SFLD" id="SFLDG01067">
    <property type="entry name" value="SPASM/twitch_domain_containing"/>
    <property type="match status" value="1"/>
</dbReference>
<dbReference type="SFLD" id="SFLDS00029">
    <property type="entry name" value="Radical_SAM"/>
    <property type="match status" value="1"/>
</dbReference>
<evidence type="ECO:0000256" key="2">
    <source>
        <dbReference type="ARBA" id="ARBA00022723"/>
    </source>
</evidence>